<dbReference type="NCBIfam" id="TIGR01443">
    <property type="entry name" value="intein_Cterm"/>
    <property type="match status" value="1"/>
</dbReference>
<keyword evidence="5" id="KW-1185">Reference proteome</keyword>
<dbReference type="PANTHER" id="PTHR32305">
    <property type="match status" value="1"/>
</dbReference>
<dbReference type="Proteomes" id="UP001165074">
    <property type="component" value="Unassembled WGS sequence"/>
</dbReference>
<dbReference type="RefSeq" id="WP_285576776.1">
    <property type="nucleotide sequence ID" value="NZ_BSTK01000008.1"/>
</dbReference>
<evidence type="ECO:0000256" key="1">
    <source>
        <dbReference type="ARBA" id="ARBA00022737"/>
    </source>
</evidence>
<feature type="domain" description="Hint" evidence="3">
    <location>
        <begin position="439"/>
        <end position="544"/>
    </location>
</feature>
<dbReference type="Gene3D" id="2.170.16.10">
    <property type="entry name" value="Hedgehog/Intein (Hint) domain"/>
    <property type="match status" value="1"/>
</dbReference>
<dbReference type="Pfam" id="PF07591">
    <property type="entry name" value="PT-HINT"/>
    <property type="match status" value="1"/>
</dbReference>
<gene>
    <name evidence="4" type="ORF">Airi02_055430</name>
</gene>
<evidence type="ECO:0000259" key="3">
    <source>
        <dbReference type="SMART" id="SM00306"/>
    </source>
</evidence>
<evidence type="ECO:0000313" key="5">
    <source>
        <dbReference type="Proteomes" id="UP001165074"/>
    </source>
</evidence>
<feature type="region of interest" description="Disordered" evidence="2">
    <location>
        <begin position="1"/>
        <end position="38"/>
    </location>
</feature>
<dbReference type="PROSITE" id="PS50818">
    <property type="entry name" value="INTEIN_C_TER"/>
    <property type="match status" value="1"/>
</dbReference>
<dbReference type="InterPro" id="IPR050708">
    <property type="entry name" value="T6SS_VgrG/RHS"/>
</dbReference>
<dbReference type="InterPro" id="IPR056823">
    <property type="entry name" value="TEN-like_YD-shell"/>
</dbReference>
<reference evidence="4" key="1">
    <citation type="submission" date="2023-03" db="EMBL/GenBank/DDBJ databases">
        <title>Actinoallomurus iriomotensis NBRC 103684.</title>
        <authorList>
            <person name="Ichikawa N."/>
            <person name="Sato H."/>
            <person name="Tonouchi N."/>
        </authorList>
    </citation>
    <scope>NUCLEOTIDE SEQUENCE</scope>
    <source>
        <strain evidence="4">NBRC 103684</strain>
    </source>
</reference>
<dbReference type="NCBIfam" id="TIGR03696">
    <property type="entry name" value="Rhs_assc_core"/>
    <property type="match status" value="1"/>
</dbReference>
<dbReference type="SMART" id="SM00306">
    <property type="entry name" value="HintN"/>
    <property type="match status" value="1"/>
</dbReference>
<feature type="compositionally biased region" description="Low complexity" evidence="2">
    <location>
        <begin position="407"/>
        <end position="420"/>
    </location>
</feature>
<dbReference type="EMBL" id="BSTK01000008">
    <property type="protein sequence ID" value="GLY87614.1"/>
    <property type="molecule type" value="Genomic_DNA"/>
</dbReference>
<dbReference type="AlphaFoldDB" id="A0A9W6S5T6"/>
<sequence length="709" mass="73420">MTTVGGARDGQTDSFAYDDDGNTKTRQLGSSGDQQQSEQDFVWDLEGQLSSVTKSGQTTSFVYDADGNRLIQHAPDASTLYVAGEEIRLATGTTTPVCTRYYSFGDQTIASRTTTGLTWLVSDQHGTADVSVSGDATQTVTHRRFTPFGQARGTQPATWQGTRGFVGGTIDTALGGLTQLGAREYDPDTGRFLSVDPVFNGSDPQSLNGYSYANDNPTTDSDPTGLMVPCDGGAGGCGMTGHAGGGSGKGPCDIVDCSRVPPPPPQHHCGWTCSVGNFWNKHKAVIVNVTVTIVVTVGCEVATGGAGSLGCAVVGGMAGNWAGYAVSTPQNQQTLGGALKAEAWGAVQGAASWGVGKAGGALWGKLATTVGGRLATRFAAGAASDAESAIGKVASKATQGGEDAAEDAAAGSGKAAAKGGAPHETPSEPSEAPSGSDGCNSFVPGTKVLLEGGKTKNIEDVKVGDKVVATDPKTGKTRLEPVIAAFGGIAYKNLVQITVDTDGKKGHLAGVITATEHHEFWNPVLHQWVRADRLARGSILRTSSNMAVTVVHAIAVPGHPTVRDLTVANFHTFYVEVSATPVLVHNCDGDVHWRKENARMSPAARSYDAGAAGARPGLAPALQYYKAGGGSLSFVKFDGYNAATNEMIDRKLAVTTFAKAFRQAQNQSLALEQNGMAGVWEVPDAAQAARATNIFGQQGITNIRVRIVP</sequence>
<dbReference type="InterPro" id="IPR036844">
    <property type="entry name" value="Hint_dom_sf"/>
</dbReference>
<dbReference type="CDD" id="cd00081">
    <property type="entry name" value="Hint"/>
    <property type="match status" value="1"/>
</dbReference>
<evidence type="ECO:0000256" key="2">
    <source>
        <dbReference type="SAM" id="MobiDB-lite"/>
    </source>
</evidence>
<feature type="region of interest" description="Disordered" evidence="2">
    <location>
        <begin position="397"/>
        <end position="439"/>
    </location>
</feature>
<dbReference type="InterPro" id="IPR006530">
    <property type="entry name" value="YD"/>
</dbReference>
<dbReference type="SUPFAM" id="SSF51294">
    <property type="entry name" value="Hedgehog/intein (Hint) domain"/>
    <property type="match status" value="1"/>
</dbReference>
<accession>A0A9W6S5T6</accession>
<evidence type="ECO:0000313" key="4">
    <source>
        <dbReference type="EMBL" id="GLY87614.1"/>
    </source>
</evidence>
<organism evidence="4 5">
    <name type="scientific">Actinoallomurus iriomotensis</name>
    <dbReference type="NCBI Taxonomy" id="478107"/>
    <lineage>
        <taxon>Bacteria</taxon>
        <taxon>Bacillati</taxon>
        <taxon>Actinomycetota</taxon>
        <taxon>Actinomycetes</taxon>
        <taxon>Streptosporangiales</taxon>
        <taxon>Thermomonosporaceae</taxon>
        <taxon>Actinoallomurus</taxon>
    </lineage>
</organism>
<dbReference type="InterPro" id="IPR022385">
    <property type="entry name" value="Rhs_assc_core"/>
</dbReference>
<proteinExistence type="predicted"/>
<keyword evidence="1" id="KW-0677">Repeat</keyword>
<dbReference type="InterPro" id="IPR030934">
    <property type="entry name" value="Intein_C"/>
</dbReference>
<dbReference type="InterPro" id="IPR003587">
    <property type="entry name" value="Hint_dom_N"/>
</dbReference>
<feature type="compositionally biased region" description="Low complexity" evidence="2">
    <location>
        <begin position="27"/>
        <end position="38"/>
    </location>
</feature>
<protein>
    <recommendedName>
        <fullName evidence="3">Hint domain-containing protein</fullName>
    </recommendedName>
</protein>
<comment type="caution">
    <text evidence="4">The sequence shown here is derived from an EMBL/GenBank/DDBJ whole genome shotgun (WGS) entry which is preliminary data.</text>
</comment>
<dbReference type="Gene3D" id="2.180.10.10">
    <property type="entry name" value="RHS repeat-associated core"/>
    <property type="match status" value="1"/>
</dbReference>
<dbReference type="PANTHER" id="PTHR32305:SF17">
    <property type="entry name" value="TRNA NUCLEASE WAPA"/>
    <property type="match status" value="1"/>
</dbReference>
<dbReference type="NCBIfam" id="TIGR01643">
    <property type="entry name" value="YD_repeat_2x"/>
    <property type="match status" value="1"/>
</dbReference>
<name>A0A9W6S5T6_9ACTN</name>
<dbReference type="Pfam" id="PF25023">
    <property type="entry name" value="TEN_YD-shell"/>
    <property type="match status" value="1"/>
</dbReference>